<organism evidence="1 2">
    <name type="scientific">Anaerobutyricum hallii DSM 3353</name>
    <dbReference type="NCBI Taxonomy" id="411469"/>
    <lineage>
        <taxon>Bacteria</taxon>
        <taxon>Bacillati</taxon>
        <taxon>Bacillota</taxon>
        <taxon>Clostridia</taxon>
        <taxon>Lachnospirales</taxon>
        <taxon>Lachnospiraceae</taxon>
        <taxon>Anaerobutyricum</taxon>
    </lineage>
</organism>
<protein>
    <submittedName>
        <fullName evidence="1">Uncharacterized protein</fullName>
    </submittedName>
</protein>
<dbReference type="AlphaFoldDB" id="C0EXL3"/>
<evidence type="ECO:0000313" key="2">
    <source>
        <dbReference type="Proteomes" id="UP000003174"/>
    </source>
</evidence>
<comment type="caution">
    <text evidence="1">The sequence shown here is derived from an EMBL/GenBank/DDBJ whole genome shotgun (WGS) entry which is preliminary data.</text>
</comment>
<evidence type="ECO:0000313" key="1">
    <source>
        <dbReference type="EMBL" id="EEG35980.1"/>
    </source>
</evidence>
<reference evidence="1 2" key="2">
    <citation type="submission" date="2009-02" db="EMBL/GenBank/DDBJ databases">
        <title>Draft genome sequence of Eubacterium hallii (DSM 3353).</title>
        <authorList>
            <person name="Sudarsanam P."/>
            <person name="Ley R."/>
            <person name="Guruge J."/>
            <person name="Turnbaugh P.J."/>
            <person name="Mahowald M."/>
            <person name="Liep D."/>
            <person name="Gordon J."/>
        </authorList>
    </citation>
    <scope>NUCLEOTIDE SEQUENCE [LARGE SCALE GENOMIC DNA]</scope>
    <source>
        <strain evidence="1 2">DSM 3353</strain>
    </source>
</reference>
<reference evidence="1 2" key="1">
    <citation type="submission" date="2009-01" db="EMBL/GenBank/DDBJ databases">
        <authorList>
            <person name="Fulton L."/>
            <person name="Clifton S."/>
            <person name="Fulton B."/>
            <person name="Xu J."/>
            <person name="Minx P."/>
            <person name="Pepin K.H."/>
            <person name="Johnson M."/>
            <person name="Bhonagiri V."/>
            <person name="Nash W.E."/>
            <person name="Mardis E.R."/>
            <person name="Wilson R.K."/>
        </authorList>
    </citation>
    <scope>NUCLEOTIDE SEQUENCE [LARGE SCALE GENOMIC DNA]</scope>
    <source>
        <strain evidence="1 2">DSM 3353</strain>
    </source>
</reference>
<dbReference type="Proteomes" id="UP000003174">
    <property type="component" value="Unassembled WGS sequence"/>
</dbReference>
<proteinExistence type="predicted"/>
<accession>C0EXL3</accession>
<sequence>MKIPKTVRESSEEVIAFGRFFLCRRKCTLLAFFKSGLYNIRLINLVYYFIEK</sequence>
<gene>
    <name evidence="1" type="ORF">EUBHAL_02155</name>
</gene>
<name>C0EXL3_9FIRM</name>
<dbReference type="EMBL" id="ACEP01000095">
    <property type="protein sequence ID" value="EEG35980.1"/>
    <property type="molecule type" value="Genomic_DNA"/>
</dbReference>